<accession>A0A0M3KEQ8</accession>
<feature type="compositionally biased region" description="Acidic residues" evidence="6">
    <location>
        <begin position="355"/>
        <end position="369"/>
    </location>
</feature>
<comment type="subcellular location">
    <subcellularLocation>
        <location evidence="1">Nucleus</location>
    </subcellularLocation>
</comment>
<organism evidence="9">
    <name type="scientific">Anisakis simplex</name>
    <name type="common">Herring worm</name>
    <dbReference type="NCBI Taxonomy" id="6269"/>
    <lineage>
        <taxon>Eukaryota</taxon>
        <taxon>Metazoa</taxon>
        <taxon>Ecdysozoa</taxon>
        <taxon>Nematoda</taxon>
        <taxon>Chromadorea</taxon>
        <taxon>Rhabditida</taxon>
        <taxon>Spirurina</taxon>
        <taxon>Ascaridomorpha</taxon>
        <taxon>Ascaridoidea</taxon>
        <taxon>Anisakidae</taxon>
        <taxon>Anisakis</taxon>
        <taxon>Anisakis simplex complex</taxon>
    </lineage>
</organism>
<dbReference type="InterPro" id="IPR031053">
    <property type="entry name" value="ALC1"/>
</dbReference>
<dbReference type="WBParaSite" id="ASIM_0001946601-mRNA-1">
    <property type="protein sequence ID" value="ASIM_0001946601-mRNA-1"/>
    <property type="gene ID" value="ASIM_0001946601"/>
</dbReference>
<feature type="compositionally biased region" description="Basic residues" evidence="6">
    <location>
        <begin position="324"/>
        <end position="335"/>
    </location>
</feature>
<dbReference type="InterPro" id="IPR043472">
    <property type="entry name" value="Macro_dom-like"/>
</dbReference>
<name>A0A0M3KEQ8_ANISI</name>
<dbReference type="PANTHER" id="PTHR47157">
    <property type="entry name" value="CHROMODOMAIN-HELICASE-DNA-BINDING PROTEIN 1-LIKE"/>
    <property type="match status" value="1"/>
</dbReference>
<dbReference type="GO" id="GO:0006281">
    <property type="term" value="P:DNA repair"/>
    <property type="evidence" value="ECO:0007669"/>
    <property type="project" value="InterPro"/>
</dbReference>
<dbReference type="GO" id="GO:0005634">
    <property type="term" value="C:nucleus"/>
    <property type="evidence" value="ECO:0007669"/>
    <property type="project" value="UniProtKB-SubCell"/>
</dbReference>
<reference evidence="9" key="1">
    <citation type="submission" date="2017-02" db="UniProtKB">
        <authorList>
            <consortium name="WormBaseParasite"/>
        </authorList>
    </citation>
    <scope>IDENTIFICATION</scope>
</reference>
<evidence type="ECO:0000256" key="4">
    <source>
        <dbReference type="ARBA" id="ARBA00022840"/>
    </source>
</evidence>
<evidence type="ECO:0000256" key="2">
    <source>
        <dbReference type="ARBA" id="ARBA00007025"/>
    </source>
</evidence>
<feature type="compositionally biased region" description="Basic and acidic residues" evidence="6">
    <location>
        <begin position="291"/>
        <end position="300"/>
    </location>
</feature>
<evidence type="ECO:0000256" key="5">
    <source>
        <dbReference type="ARBA" id="ARBA00023242"/>
    </source>
</evidence>
<sequence length="369" mass="43190">MYVFEGHDYKKEREALLKIVAENDKDNKELAGISVQNGDIRMEFSIRYESHLAARIRNVLHLKQGIKEEDDGETKQSESARRLEEVKIERARKAAERKAKFWADNGVFGNGGVFSALRKKDSRIPEAYELAAKMNDLYLGHAHLIANVETTTAQQNNELNGGKNAKSWTRRQSVVLLVVQQKKFRIFTNERLFAESLQRLCAYATRVNARSVHFPLLDNQMPGKNWYSVKRLIKKHLTDKRIHTYFYYYRRPTPPAKPQQGVNQKHQDRERKQQHSRDKRQNNRGNSNKVDGSHLEDRRRKDGRKRRMNSSEYDGGEGTSKNYTTKKRNEMRRRCKDNDDDDDDESKVIDRELDAQEGDEFEEIVDSEE</sequence>
<keyword evidence="8" id="KW-1185">Reference proteome</keyword>
<comment type="similarity">
    <text evidence="2">Belongs to the SNF2/RAD54 helicase family.</text>
</comment>
<dbReference type="GO" id="GO:0003678">
    <property type="term" value="F:DNA helicase activity"/>
    <property type="evidence" value="ECO:0007669"/>
    <property type="project" value="InterPro"/>
</dbReference>
<evidence type="ECO:0000313" key="7">
    <source>
        <dbReference type="EMBL" id="VDK66466.1"/>
    </source>
</evidence>
<evidence type="ECO:0000313" key="8">
    <source>
        <dbReference type="Proteomes" id="UP000267096"/>
    </source>
</evidence>
<evidence type="ECO:0000256" key="3">
    <source>
        <dbReference type="ARBA" id="ARBA00022741"/>
    </source>
</evidence>
<dbReference type="Gene3D" id="3.40.220.10">
    <property type="entry name" value="Leucine Aminopeptidase, subunit E, domain 1"/>
    <property type="match status" value="1"/>
</dbReference>
<feature type="region of interest" description="Disordered" evidence="6">
    <location>
        <begin position="249"/>
        <end position="369"/>
    </location>
</feature>
<reference evidence="7 8" key="2">
    <citation type="submission" date="2018-11" db="EMBL/GenBank/DDBJ databases">
        <authorList>
            <consortium name="Pathogen Informatics"/>
        </authorList>
    </citation>
    <scope>NUCLEOTIDE SEQUENCE [LARGE SCALE GENOMIC DNA]</scope>
</reference>
<evidence type="ECO:0000313" key="9">
    <source>
        <dbReference type="WBParaSite" id="ASIM_0001946601-mRNA-1"/>
    </source>
</evidence>
<dbReference type="GO" id="GO:0005524">
    <property type="term" value="F:ATP binding"/>
    <property type="evidence" value="ECO:0007669"/>
    <property type="project" value="UniProtKB-KW"/>
</dbReference>
<dbReference type="PANTHER" id="PTHR47157:SF1">
    <property type="entry name" value="CHROMODOMAIN-HELICASE-DNA-BINDING PROTEIN 1-LIKE"/>
    <property type="match status" value="1"/>
</dbReference>
<dbReference type="GO" id="GO:0006338">
    <property type="term" value="P:chromatin remodeling"/>
    <property type="evidence" value="ECO:0007669"/>
    <property type="project" value="InterPro"/>
</dbReference>
<evidence type="ECO:0000256" key="6">
    <source>
        <dbReference type="SAM" id="MobiDB-lite"/>
    </source>
</evidence>
<gene>
    <name evidence="7" type="ORF">ASIM_LOCUS18856</name>
</gene>
<evidence type="ECO:0000256" key="1">
    <source>
        <dbReference type="ARBA" id="ARBA00004123"/>
    </source>
</evidence>
<dbReference type="EMBL" id="UYRR01036200">
    <property type="protein sequence ID" value="VDK66466.1"/>
    <property type="molecule type" value="Genomic_DNA"/>
</dbReference>
<proteinExistence type="inferred from homology"/>
<keyword evidence="4" id="KW-0067">ATP-binding</keyword>
<protein>
    <submittedName>
        <fullName evidence="9">Chromodomain-helicase-DNA-binding protein 1-like (inferred by orthology to a human protein)</fullName>
    </submittedName>
</protein>
<dbReference type="OrthoDB" id="5857104at2759"/>
<keyword evidence="3" id="KW-0547">Nucleotide-binding</keyword>
<dbReference type="SUPFAM" id="SSF52949">
    <property type="entry name" value="Macro domain-like"/>
    <property type="match status" value="1"/>
</dbReference>
<keyword evidence="5" id="KW-0539">Nucleus</keyword>
<dbReference type="Proteomes" id="UP000267096">
    <property type="component" value="Unassembled WGS sequence"/>
</dbReference>
<dbReference type="AlphaFoldDB" id="A0A0M3KEQ8"/>
<feature type="compositionally biased region" description="Basic and acidic residues" evidence="6">
    <location>
        <begin position="265"/>
        <end position="281"/>
    </location>
</feature>